<feature type="region of interest" description="Disordered" evidence="2">
    <location>
        <begin position="1"/>
        <end position="57"/>
    </location>
</feature>
<gene>
    <name evidence="4" type="ORF">E3O32_00280</name>
</gene>
<reference evidence="4 5" key="1">
    <citation type="submission" date="2019-03" db="EMBL/GenBank/DDBJ databases">
        <title>Genomics of glacier-inhabiting Cryobacterium strains.</title>
        <authorList>
            <person name="Liu Q."/>
            <person name="Xin Y.-H."/>
        </authorList>
    </citation>
    <scope>NUCLEOTIDE SEQUENCE [LARGE SCALE GENOMIC DNA]</scope>
    <source>
        <strain evidence="4 5">RHLT2-21</strain>
    </source>
</reference>
<proteinExistence type="inferred from homology"/>
<sequence length="57" mass="6044">MSEADKIRNAAEKAAGKLKESAGKIAGDKSLETEGKTDQAKASLKQAGEHVKDVFKK</sequence>
<dbReference type="SUPFAM" id="SSF69047">
    <property type="entry name" value="Hypothetical protein YjbJ"/>
    <property type="match status" value="1"/>
</dbReference>
<evidence type="ECO:0000256" key="2">
    <source>
        <dbReference type="SAM" id="MobiDB-lite"/>
    </source>
</evidence>
<evidence type="ECO:0000256" key="1">
    <source>
        <dbReference type="ARBA" id="ARBA00009129"/>
    </source>
</evidence>
<dbReference type="AlphaFoldDB" id="A0A4R8WIH5"/>
<keyword evidence="5" id="KW-1185">Reference proteome</keyword>
<evidence type="ECO:0000313" key="4">
    <source>
        <dbReference type="EMBL" id="TFC08106.1"/>
    </source>
</evidence>
<feature type="compositionally biased region" description="Basic and acidic residues" evidence="2">
    <location>
        <begin position="1"/>
        <end position="39"/>
    </location>
</feature>
<dbReference type="Gene3D" id="1.10.1470.10">
    <property type="entry name" value="YjbJ"/>
    <property type="match status" value="1"/>
</dbReference>
<comment type="caution">
    <text evidence="4">The sequence shown here is derived from an EMBL/GenBank/DDBJ whole genome shotgun (WGS) entry which is preliminary data.</text>
</comment>
<dbReference type="Pfam" id="PF05532">
    <property type="entry name" value="CsbD"/>
    <property type="match status" value="1"/>
</dbReference>
<comment type="similarity">
    <text evidence="1">Belongs to the UPF0337 (CsbD) family.</text>
</comment>
<accession>A0A4R8WIH5</accession>
<dbReference type="InterPro" id="IPR036629">
    <property type="entry name" value="YjbJ_sf"/>
</dbReference>
<evidence type="ECO:0000259" key="3">
    <source>
        <dbReference type="Pfam" id="PF05532"/>
    </source>
</evidence>
<feature type="compositionally biased region" description="Basic and acidic residues" evidence="2">
    <location>
        <begin position="47"/>
        <end position="57"/>
    </location>
</feature>
<dbReference type="Proteomes" id="UP000297643">
    <property type="component" value="Unassembled WGS sequence"/>
</dbReference>
<evidence type="ECO:0000313" key="5">
    <source>
        <dbReference type="Proteomes" id="UP000297643"/>
    </source>
</evidence>
<feature type="domain" description="CsbD-like" evidence="3">
    <location>
        <begin position="5"/>
        <end position="57"/>
    </location>
</feature>
<dbReference type="EMBL" id="SOFM01000002">
    <property type="protein sequence ID" value="TFC08106.1"/>
    <property type="molecule type" value="Genomic_DNA"/>
</dbReference>
<organism evidence="4 5">
    <name type="scientific">Cryobacterium mannosilyticum</name>
    <dbReference type="NCBI Taxonomy" id="1259190"/>
    <lineage>
        <taxon>Bacteria</taxon>
        <taxon>Bacillati</taxon>
        <taxon>Actinomycetota</taxon>
        <taxon>Actinomycetes</taxon>
        <taxon>Micrococcales</taxon>
        <taxon>Microbacteriaceae</taxon>
        <taxon>Cryobacterium</taxon>
    </lineage>
</organism>
<dbReference type="InterPro" id="IPR008462">
    <property type="entry name" value="CsbD"/>
</dbReference>
<protein>
    <submittedName>
        <fullName evidence="4">CsbD family protein</fullName>
    </submittedName>
</protein>
<name>A0A4R8WIH5_9MICO</name>